<dbReference type="PIRSF" id="PIRSF002756">
    <property type="entry name" value="PstS"/>
    <property type="match status" value="1"/>
</dbReference>
<dbReference type="Gene3D" id="3.40.190.10">
    <property type="entry name" value="Periplasmic binding protein-like II"/>
    <property type="match status" value="2"/>
</dbReference>
<name>A0A3P3XMG3_9SPIR</name>
<dbReference type="SUPFAM" id="SSF53850">
    <property type="entry name" value="Periplasmic binding protein-like II"/>
    <property type="match status" value="1"/>
</dbReference>
<dbReference type="InterPro" id="IPR005673">
    <property type="entry name" value="ABC_phos-bd_PstS"/>
</dbReference>
<dbReference type="GO" id="GO:0042301">
    <property type="term" value="F:phosphate ion binding"/>
    <property type="evidence" value="ECO:0007669"/>
    <property type="project" value="InterPro"/>
</dbReference>
<dbReference type="EMBL" id="FWDO01000004">
    <property type="protein sequence ID" value="SLM17497.1"/>
    <property type="molecule type" value="Genomic_DNA"/>
</dbReference>
<dbReference type="CDD" id="cd13565">
    <property type="entry name" value="PBP2_PstS"/>
    <property type="match status" value="1"/>
</dbReference>
<comment type="similarity">
    <text evidence="2 6">Belongs to the PstS family.</text>
</comment>
<comment type="function">
    <text evidence="1">Part of the ABC transporter complex PstSACB involved in phosphate import.</text>
</comment>
<reference evidence="8" key="1">
    <citation type="submission" date="2017-02" db="EMBL/GenBank/DDBJ databases">
        <authorList>
            <person name="Regsiter A."/>
            <person name="William W."/>
        </authorList>
    </citation>
    <scope>NUCLEOTIDE SEQUENCE</scope>
    <source>
        <strain evidence="8">BdmA 4</strain>
    </source>
</reference>
<keyword evidence="4 6" id="KW-0813">Transport</keyword>
<protein>
    <recommendedName>
        <fullName evidence="6">Phosphate-binding protein</fullName>
    </recommendedName>
</protein>
<dbReference type="Pfam" id="PF12849">
    <property type="entry name" value="PBP_like_2"/>
    <property type="match status" value="1"/>
</dbReference>
<dbReference type="GO" id="GO:0035435">
    <property type="term" value="P:phosphate ion transmembrane transport"/>
    <property type="evidence" value="ECO:0007669"/>
    <property type="project" value="InterPro"/>
</dbReference>
<evidence type="ECO:0000313" key="8">
    <source>
        <dbReference type="EMBL" id="SLM17497.1"/>
    </source>
</evidence>
<evidence type="ECO:0000256" key="5">
    <source>
        <dbReference type="ARBA" id="ARBA00022592"/>
    </source>
</evidence>
<evidence type="ECO:0000256" key="4">
    <source>
        <dbReference type="ARBA" id="ARBA00022448"/>
    </source>
</evidence>
<evidence type="ECO:0000256" key="2">
    <source>
        <dbReference type="ARBA" id="ARBA00008725"/>
    </source>
</evidence>
<accession>A0A3P3XMG3</accession>
<evidence type="ECO:0000256" key="6">
    <source>
        <dbReference type="PIRNR" id="PIRNR002756"/>
    </source>
</evidence>
<keyword evidence="5 6" id="KW-0592">Phosphate transport</keyword>
<dbReference type="PANTHER" id="PTHR42996">
    <property type="entry name" value="PHOSPHATE-BINDING PROTEIN PSTS"/>
    <property type="match status" value="1"/>
</dbReference>
<dbReference type="AlphaFoldDB" id="A0A3P3XMG3"/>
<dbReference type="PANTHER" id="PTHR42996:SF1">
    <property type="entry name" value="PHOSPHATE-BINDING PROTEIN PSTS"/>
    <property type="match status" value="1"/>
</dbReference>
<gene>
    <name evidence="8" type="primary">pstS</name>
    <name evidence="8" type="ORF">SPIRO4BDMA_40066</name>
</gene>
<comment type="subunit">
    <text evidence="3">The complex is composed of two ATP-binding proteins (PstB), two transmembrane proteins (PstC and PstA) and a solute-binding protein (PstS).</text>
</comment>
<dbReference type="InterPro" id="IPR050962">
    <property type="entry name" value="Phosphate-bind_PstS"/>
</dbReference>
<dbReference type="InterPro" id="IPR024370">
    <property type="entry name" value="PBP_domain"/>
</dbReference>
<sequence length="353" mass="37729">MEENAMKRNAVSRKLVLLALFVVGLTGVLGAQSLLGSGASFPAPAYTKMFDEYYKATGVKVNYQSIGSSGGLKNIQDRVVDFGGSDSFIKDADFSKYPAQVVHIPTVIGAVVVTYNLPGNPKLRLTGDVVADIYLGKITKWNDKAVAELNPNVKLPNLAIMPVYRSDGSGTTFNFTAYLSAVSAEWKSKVGNANSVSWPAGQGAAQNAGVAGVVKQTQGSVGYVELAYANQNSMAVAAIKNSSGMWVDPSLESISAAAAGAFPADTRILLVNTDAKEGYPISALTWIIVYREQNYGNRSREQADQLAKLLWWMIHDGQKYVTSLDYATLPAPALKAAEAIIKSITYDGQPLVK</sequence>
<evidence type="ECO:0000256" key="3">
    <source>
        <dbReference type="ARBA" id="ARBA00011529"/>
    </source>
</evidence>
<dbReference type="GO" id="GO:0043190">
    <property type="term" value="C:ATP-binding cassette (ABC) transporter complex"/>
    <property type="evidence" value="ECO:0007669"/>
    <property type="project" value="InterPro"/>
</dbReference>
<proteinExistence type="inferred from homology"/>
<evidence type="ECO:0000256" key="1">
    <source>
        <dbReference type="ARBA" id="ARBA00002841"/>
    </source>
</evidence>
<organism evidence="8">
    <name type="scientific">uncultured spirochete</name>
    <dbReference type="NCBI Taxonomy" id="156406"/>
    <lineage>
        <taxon>Bacteria</taxon>
        <taxon>Pseudomonadati</taxon>
        <taxon>Spirochaetota</taxon>
        <taxon>Spirochaetia</taxon>
        <taxon>Spirochaetales</taxon>
        <taxon>environmental samples</taxon>
    </lineage>
</organism>
<dbReference type="NCBIfam" id="TIGR00975">
    <property type="entry name" value="3a0107s03"/>
    <property type="match status" value="1"/>
</dbReference>
<feature type="domain" description="PBP" evidence="7">
    <location>
        <begin position="32"/>
        <end position="314"/>
    </location>
</feature>
<evidence type="ECO:0000259" key="7">
    <source>
        <dbReference type="Pfam" id="PF12849"/>
    </source>
</evidence>